<evidence type="ECO:0000256" key="1">
    <source>
        <dbReference type="ARBA" id="ARBA00008987"/>
    </source>
</evidence>
<dbReference type="GO" id="GO:0005737">
    <property type="term" value="C:cytoplasm"/>
    <property type="evidence" value="ECO:0007669"/>
    <property type="project" value="TreeGrafter"/>
</dbReference>
<dbReference type="PRINTS" id="PR00421">
    <property type="entry name" value="THIOREDOXIN"/>
</dbReference>
<dbReference type="Pfam" id="PF00085">
    <property type="entry name" value="Thioredoxin"/>
    <property type="match status" value="1"/>
</dbReference>
<dbReference type="FunFam" id="3.40.30.10:FF:000001">
    <property type="entry name" value="Thioredoxin"/>
    <property type="match status" value="1"/>
</dbReference>
<organism evidence="11">
    <name type="scientific">uncultured spirochete</name>
    <dbReference type="NCBI Taxonomy" id="156406"/>
    <lineage>
        <taxon>Bacteria</taxon>
        <taxon>Pseudomonadati</taxon>
        <taxon>Spirochaetota</taxon>
        <taxon>Spirochaetia</taxon>
        <taxon>Spirochaetales</taxon>
        <taxon>environmental samples</taxon>
    </lineage>
</organism>
<dbReference type="SUPFAM" id="SSF52833">
    <property type="entry name" value="Thioredoxin-like"/>
    <property type="match status" value="1"/>
</dbReference>
<feature type="active site" description="Nucleophile" evidence="8">
    <location>
        <position position="32"/>
    </location>
</feature>
<comment type="similarity">
    <text evidence="1 7">Belongs to the thioredoxin family.</text>
</comment>
<evidence type="ECO:0000256" key="6">
    <source>
        <dbReference type="NCBIfam" id="TIGR01068"/>
    </source>
</evidence>
<evidence type="ECO:0000256" key="9">
    <source>
        <dbReference type="PIRSR" id="PIRSR000077-4"/>
    </source>
</evidence>
<evidence type="ECO:0000313" key="11">
    <source>
        <dbReference type="EMBL" id="SLM20042.1"/>
    </source>
</evidence>
<dbReference type="AlphaFoldDB" id="A0A3P3XUP7"/>
<dbReference type="InterPro" id="IPR005746">
    <property type="entry name" value="Thioredoxin"/>
</dbReference>
<feature type="site" description="Contributes to redox potential value" evidence="8">
    <location>
        <position position="33"/>
    </location>
</feature>
<evidence type="ECO:0000256" key="8">
    <source>
        <dbReference type="PIRSR" id="PIRSR000077-1"/>
    </source>
</evidence>
<evidence type="ECO:0000256" key="7">
    <source>
        <dbReference type="PIRNR" id="PIRNR000077"/>
    </source>
</evidence>
<reference evidence="11" key="1">
    <citation type="submission" date="2017-02" db="EMBL/GenBank/DDBJ databases">
        <authorList>
            <person name="Regsiter A."/>
            <person name="William W."/>
        </authorList>
    </citation>
    <scope>NUCLEOTIDE SEQUENCE</scope>
    <source>
        <strain evidence="11">BdmA 4</strain>
    </source>
</reference>
<feature type="site" description="Contributes to redox potential value" evidence="8">
    <location>
        <position position="34"/>
    </location>
</feature>
<proteinExistence type="inferred from homology"/>
<feature type="disulfide bond" description="Redox-active" evidence="9">
    <location>
        <begin position="32"/>
        <end position="35"/>
    </location>
</feature>
<dbReference type="GO" id="GO:0015035">
    <property type="term" value="F:protein-disulfide reductase activity"/>
    <property type="evidence" value="ECO:0007669"/>
    <property type="project" value="UniProtKB-UniRule"/>
</dbReference>
<keyword evidence="2" id="KW-0813">Transport</keyword>
<feature type="active site" description="Nucleophile" evidence="8">
    <location>
        <position position="35"/>
    </location>
</feature>
<dbReference type="Gene3D" id="3.40.30.10">
    <property type="entry name" value="Glutaredoxin"/>
    <property type="match status" value="1"/>
</dbReference>
<dbReference type="PANTHER" id="PTHR45663">
    <property type="entry name" value="GEO12009P1"/>
    <property type="match status" value="1"/>
</dbReference>
<dbReference type="PANTHER" id="PTHR45663:SF11">
    <property type="entry name" value="GEO12009P1"/>
    <property type="match status" value="1"/>
</dbReference>
<dbReference type="NCBIfam" id="TIGR01068">
    <property type="entry name" value="thioredoxin"/>
    <property type="match status" value="1"/>
</dbReference>
<evidence type="ECO:0000259" key="10">
    <source>
        <dbReference type="PROSITE" id="PS51352"/>
    </source>
</evidence>
<keyword evidence="3" id="KW-0249">Electron transport</keyword>
<dbReference type="PIRSF" id="PIRSF000077">
    <property type="entry name" value="Thioredoxin"/>
    <property type="match status" value="1"/>
</dbReference>
<name>A0A3P3XUP7_9SPIR</name>
<protein>
    <recommendedName>
        <fullName evidence="6 7">Thioredoxin</fullName>
    </recommendedName>
</protein>
<dbReference type="EMBL" id="FWDO01000008">
    <property type="protein sequence ID" value="SLM20042.1"/>
    <property type="molecule type" value="Genomic_DNA"/>
</dbReference>
<feature type="domain" description="Thioredoxin" evidence="10">
    <location>
        <begin position="3"/>
        <end position="107"/>
    </location>
</feature>
<evidence type="ECO:0000256" key="3">
    <source>
        <dbReference type="ARBA" id="ARBA00022982"/>
    </source>
</evidence>
<gene>
    <name evidence="11" type="primary">trxA</name>
    <name evidence="11" type="ORF">SPIRO4BDMA_80149</name>
</gene>
<keyword evidence="4 9" id="KW-1015">Disulfide bond</keyword>
<feature type="site" description="Deprotonates C-terminal active site Cys" evidence="8">
    <location>
        <position position="26"/>
    </location>
</feature>
<accession>A0A3P3XUP7</accession>
<evidence type="ECO:0000256" key="2">
    <source>
        <dbReference type="ARBA" id="ARBA00022448"/>
    </source>
</evidence>
<dbReference type="PROSITE" id="PS51352">
    <property type="entry name" value="THIOREDOXIN_2"/>
    <property type="match status" value="1"/>
</dbReference>
<dbReference type="CDD" id="cd02947">
    <property type="entry name" value="TRX_family"/>
    <property type="match status" value="1"/>
</dbReference>
<evidence type="ECO:0000256" key="4">
    <source>
        <dbReference type="ARBA" id="ARBA00023157"/>
    </source>
</evidence>
<sequence>MSTEVILTTENFKQEVLESKIPVLVDFWAEWCMPCKMIGPSVTQIAETYKDKIKVGKLNVDDQGDIASQYGIISIPTLIVFTEGQVARQKVGAIPRHEIEKLFKDLI</sequence>
<dbReference type="InterPro" id="IPR036249">
    <property type="entry name" value="Thioredoxin-like_sf"/>
</dbReference>
<evidence type="ECO:0000256" key="5">
    <source>
        <dbReference type="ARBA" id="ARBA00023284"/>
    </source>
</evidence>
<keyword evidence="5 9" id="KW-0676">Redox-active center</keyword>
<dbReference type="InterPro" id="IPR013766">
    <property type="entry name" value="Thioredoxin_domain"/>
</dbReference>